<dbReference type="HOGENOM" id="CLU_1977207_0_0_0"/>
<protein>
    <submittedName>
        <fullName evidence="2">Uncharacterized protein</fullName>
    </submittedName>
</protein>
<evidence type="ECO:0000313" key="2">
    <source>
        <dbReference type="EMBL" id="GAK59065.1"/>
    </source>
</evidence>
<dbReference type="Proteomes" id="UP000030661">
    <property type="component" value="Unassembled WGS sequence"/>
</dbReference>
<proteinExistence type="predicted"/>
<reference evidence="2" key="1">
    <citation type="journal article" date="2015" name="PeerJ">
        <title>First genomic representation of candidate bacterial phylum KSB3 points to enhanced environmental sensing as a trigger of wastewater bulking.</title>
        <authorList>
            <person name="Sekiguchi Y."/>
            <person name="Ohashi A."/>
            <person name="Parks D.H."/>
            <person name="Yamauchi T."/>
            <person name="Tyson G.W."/>
            <person name="Hugenholtz P."/>
        </authorList>
    </citation>
    <scope>NUCLEOTIDE SEQUENCE [LARGE SCALE GENOMIC DNA]</scope>
</reference>
<evidence type="ECO:0000256" key="1">
    <source>
        <dbReference type="SAM" id="SignalP"/>
    </source>
</evidence>
<keyword evidence="1" id="KW-0732">Signal</keyword>
<feature type="signal peptide" evidence="1">
    <location>
        <begin position="1"/>
        <end position="19"/>
    </location>
</feature>
<name>A0A081C3B0_VECG1</name>
<keyword evidence="3" id="KW-1185">Reference proteome</keyword>
<dbReference type="EMBL" id="DF820469">
    <property type="protein sequence ID" value="GAK59065.1"/>
    <property type="molecule type" value="Genomic_DNA"/>
</dbReference>
<feature type="chain" id="PRO_5001755600" evidence="1">
    <location>
        <begin position="20"/>
        <end position="126"/>
    </location>
</feature>
<organism evidence="2">
    <name type="scientific">Vecturithrix granuli</name>
    <dbReference type="NCBI Taxonomy" id="1499967"/>
    <lineage>
        <taxon>Bacteria</taxon>
        <taxon>Candidatus Moduliflexota</taxon>
        <taxon>Candidatus Vecturitrichia</taxon>
        <taxon>Candidatus Vecturitrichales</taxon>
        <taxon>Candidatus Vecturitrichaceae</taxon>
        <taxon>Candidatus Vecturithrix</taxon>
    </lineage>
</organism>
<dbReference type="AlphaFoldDB" id="A0A081C3B0"/>
<evidence type="ECO:0000313" key="3">
    <source>
        <dbReference type="Proteomes" id="UP000030661"/>
    </source>
</evidence>
<dbReference type="STRING" id="1499967.U27_06041"/>
<gene>
    <name evidence="2" type="ORF">U27_06041</name>
</gene>
<accession>A0A081C3B0</accession>
<sequence>MKKLLVTCFAALIAIIGMSADDSFACHITFTPTNPQTAQVGGIVKVEAIVTLEHRRCVLEDDDVQVEFSENINIVSDTGWQKVSASEIRNTFEIEVLNPGEATLRVYRECSKKGVSEGFLTFQAVK</sequence>